<comment type="caution">
    <text evidence="1">The sequence shown here is derived from an EMBL/GenBank/DDBJ whole genome shotgun (WGS) entry which is preliminary data.</text>
</comment>
<evidence type="ECO:0000313" key="2">
    <source>
        <dbReference type="Proteomes" id="UP001224890"/>
    </source>
</evidence>
<dbReference type="AlphaFoldDB" id="A0AAJ0ER82"/>
<evidence type="ECO:0000313" key="1">
    <source>
        <dbReference type="EMBL" id="KAK1658309.1"/>
    </source>
</evidence>
<name>A0AAJ0ER82_9PEZI</name>
<gene>
    <name evidence="1" type="ORF">BDP55DRAFT_637938</name>
</gene>
<accession>A0AAJ0ER82</accession>
<reference evidence="1" key="1">
    <citation type="submission" date="2021-06" db="EMBL/GenBank/DDBJ databases">
        <title>Comparative genomics, transcriptomics and evolutionary studies reveal genomic signatures of adaptation to plant cell wall in hemibiotrophic fungi.</title>
        <authorList>
            <consortium name="DOE Joint Genome Institute"/>
            <person name="Baroncelli R."/>
            <person name="Diaz J.F."/>
            <person name="Benocci T."/>
            <person name="Peng M."/>
            <person name="Battaglia E."/>
            <person name="Haridas S."/>
            <person name="Andreopoulos W."/>
            <person name="Labutti K."/>
            <person name="Pangilinan J."/>
            <person name="Floch G.L."/>
            <person name="Makela M.R."/>
            <person name="Henrissat B."/>
            <person name="Grigoriev I.V."/>
            <person name="Crouch J.A."/>
            <person name="De Vries R.P."/>
            <person name="Sukno S.A."/>
            <person name="Thon M.R."/>
        </authorList>
    </citation>
    <scope>NUCLEOTIDE SEQUENCE</scope>
    <source>
        <strain evidence="1">CBS 193.32</strain>
    </source>
</reference>
<keyword evidence="2" id="KW-1185">Reference proteome</keyword>
<dbReference type="EMBL" id="JAHMHR010000075">
    <property type="protein sequence ID" value="KAK1658309.1"/>
    <property type="molecule type" value="Genomic_DNA"/>
</dbReference>
<dbReference type="RefSeq" id="XP_060423073.1">
    <property type="nucleotide sequence ID" value="XM_060573049.1"/>
</dbReference>
<protein>
    <submittedName>
        <fullName evidence="1">Uncharacterized protein</fullName>
    </submittedName>
</protein>
<organism evidence="1 2">
    <name type="scientific">Colletotrichum godetiae</name>
    <dbReference type="NCBI Taxonomy" id="1209918"/>
    <lineage>
        <taxon>Eukaryota</taxon>
        <taxon>Fungi</taxon>
        <taxon>Dikarya</taxon>
        <taxon>Ascomycota</taxon>
        <taxon>Pezizomycotina</taxon>
        <taxon>Sordariomycetes</taxon>
        <taxon>Hypocreomycetidae</taxon>
        <taxon>Glomerellales</taxon>
        <taxon>Glomerellaceae</taxon>
        <taxon>Colletotrichum</taxon>
        <taxon>Colletotrichum acutatum species complex</taxon>
    </lineage>
</organism>
<dbReference type="Proteomes" id="UP001224890">
    <property type="component" value="Unassembled WGS sequence"/>
</dbReference>
<dbReference type="GeneID" id="85457575"/>
<proteinExistence type="predicted"/>
<sequence>MPHEVSRRQPILMPPESPRLTACCGRETGSKWELPSHYFVVIPVVAQLSFCIASIVSDDQSRYITGESENLPEDAVLGSSNYSEGQDIGAALKEVEEKTLFILSCWTISELTSSPRCLGPVVLLQPTDVLDPTLQARKITRSLTSYEFSSSAVRELTAHAPCRLHTHRVLGAASAGHSMVCMANWKCHLRTVGKAWSDRSGGVLLHSGVHGRKVTVRQTPSRGLRHREDASG</sequence>